<dbReference type="SUPFAM" id="SSF47823">
    <property type="entry name" value="lambda integrase-like, N-terminal domain"/>
    <property type="match status" value="1"/>
</dbReference>
<proteinExistence type="predicted"/>
<dbReference type="STRING" id="1867952.MTBPR1_130034"/>
<evidence type="ECO:0000256" key="1">
    <source>
        <dbReference type="ARBA" id="ARBA00023125"/>
    </source>
</evidence>
<organism evidence="3 4">
    <name type="scientific">Candidatus Terasakiella magnetica</name>
    <dbReference type="NCBI Taxonomy" id="1867952"/>
    <lineage>
        <taxon>Bacteria</taxon>
        <taxon>Pseudomonadati</taxon>
        <taxon>Pseudomonadota</taxon>
        <taxon>Alphaproteobacteria</taxon>
        <taxon>Rhodospirillales</taxon>
        <taxon>Terasakiellaceae</taxon>
        <taxon>Terasakiella</taxon>
    </lineage>
</organism>
<gene>
    <name evidence="3" type="ORF">MTBPR1_130034</name>
</gene>
<reference evidence="3 4" key="1">
    <citation type="submission" date="2016-07" db="EMBL/GenBank/DDBJ databases">
        <authorList>
            <person name="Lefevre C.T."/>
        </authorList>
    </citation>
    <scope>NUCLEOTIDE SEQUENCE [LARGE SCALE GENOMIC DNA]</scope>
    <source>
        <strain evidence="3">PR1</strain>
    </source>
</reference>
<name>A0A1C3RF04_9PROT</name>
<evidence type="ECO:0000313" key="3">
    <source>
        <dbReference type="EMBL" id="SCA55838.1"/>
    </source>
</evidence>
<protein>
    <submittedName>
        <fullName evidence="3">Uncharacterized protein</fullName>
    </submittedName>
</protein>
<dbReference type="RefSeq" id="WP_069186539.1">
    <property type="nucleotide sequence ID" value="NZ_FLYE01000005.1"/>
</dbReference>
<dbReference type="Proteomes" id="UP000231658">
    <property type="component" value="Unassembled WGS sequence"/>
</dbReference>
<keyword evidence="1" id="KW-0238">DNA-binding</keyword>
<dbReference type="AlphaFoldDB" id="A0A1C3RF04"/>
<dbReference type="InterPro" id="IPR010998">
    <property type="entry name" value="Integrase_recombinase_N"/>
</dbReference>
<evidence type="ECO:0000313" key="4">
    <source>
        <dbReference type="Proteomes" id="UP000231658"/>
    </source>
</evidence>
<dbReference type="GO" id="GO:0003677">
    <property type="term" value="F:DNA binding"/>
    <property type="evidence" value="ECO:0007669"/>
    <property type="project" value="UniProtKB-KW"/>
</dbReference>
<dbReference type="OrthoDB" id="5513193at2"/>
<feature type="region of interest" description="Disordered" evidence="2">
    <location>
        <begin position="112"/>
        <end position="131"/>
    </location>
</feature>
<sequence>MNAPHRRKEWLEFKDWCGQRKLKAFPAHPWTLSAYIVWLEAHRRYRTLHKRMDVIARVHIRACVHSPDQEDLVKRTLEAIEARRAAGPHKSFTGKDLLEPKKRKLKLAEKAEKKKLSHLPRLVSKRPQPEI</sequence>
<accession>A0A1C3RF04</accession>
<keyword evidence="4" id="KW-1185">Reference proteome</keyword>
<evidence type="ECO:0000256" key="2">
    <source>
        <dbReference type="SAM" id="MobiDB-lite"/>
    </source>
</evidence>
<dbReference type="EMBL" id="FLYE01000005">
    <property type="protein sequence ID" value="SCA55838.1"/>
    <property type="molecule type" value="Genomic_DNA"/>
</dbReference>
<dbReference type="Gene3D" id="1.10.150.130">
    <property type="match status" value="1"/>
</dbReference>